<evidence type="ECO:0000313" key="3">
    <source>
        <dbReference type="Proteomes" id="UP000008909"/>
    </source>
</evidence>
<keyword evidence="1" id="KW-0812">Transmembrane</keyword>
<evidence type="ECO:0000256" key="1">
    <source>
        <dbReference type="SAM" id="Phobius"/>
    </source>
</evidence>
<keyword evidence="1" id="KW-0472">Membrane</keyword>
<feature type="transmembrane region" description="Helical" evidence="1">
    <location>
        <begin position="251"/>
        <end position="274"/>
    </location>
</feature>
<keyword evidence="3" id="KW-1185">Reference proteome</keyword>
<keyword evidence="1" id="KW-1133">Transmembrane helix</keyword>
<feature type="transmembrane region" description="Helical" evidence="1">
    <location>
        <begin position="334"/>
        <end position="355"/>
    </location>
</feature>
<evidence type="ECO:0000313" key="2">
    <source>
        <dbReference type="EMBL" id="GAA51376.1"/>
    </source>
</evidence>
<reference evidence="2" key="1">
    <citation type="journal article" date="2011" name="Genome Biol.">
        <title>The draft genome of the carcinogenic human liver fluke Clonorchis sinensis.</title>
        <authorList>
            <person name="Wang X."/>
            <person name="Chen W."/>
            <person name="Huang Y."/>
            <person name="Sun J."/>
            <person name="Men J."/>
            <person name="Liu H."/>
            <person name="Luo F."/>
            <person name="Guo L."/>
            <person name="Lv X."/>
            <person name="Deng C."/>
            <person name="Zhou C."/>
            <person name="Fan Y."/>
            <person name="Li X."/>
            <person name="Huang L."/>
            <person name="Hu Y."/>
            <person name="Liang C."/>
            <person name="Hu X."/>
            <person name="Xu J."/>
            <person name="Yu X."/>
        </authorList>
    </citation>
    <scope>NUCLEOTIDE SEQUENCE [LARGE SCALE GENOMIC DNA]</scope>
    <source>
        <strain evidence="2">Henan</strain>
    </source>
</reference>
<dbReference type="Proteomes" id="UP000008909">
    <property type="component" value="Unassembled WGS sequence"/>
</dbReference>
<reference key="2">
    <citation type="submission" date="2011-10" db="EMBL/GenBank/DDBJ databases">
        <title>The genome and transcriptome sequence of Clonorchis sinensis provide insights into the carcinogenic liver fluke.</title>
        <authorList>
            <person name="Wang X."/>
            <person name="Huang Y."/>
            <person name="Chen W."/>
            <person name="Liu H."/>
            <person name="Guo L."/>
            <person name="Chen Y."/>
            <person name="Luo F."/>
            <person name="Zhou W."/>
            <person name="Sun J."/>
            <person name="Mao Q."/>
            <person name="Liang P."/>
            <person name="Zhou C."/>
            <person name="Tian Y."/>
            <person name="Men J."/>
            <person name="Lv X."/>
            <person name="Huang L."/>
            <person name="Zhou J."/>
            <person name="Hu Y."/>
            <person name="Li R."/>
            <person name="Zhang F."/>
            <person name="Lei H."/>
            <person name="Li X."/>
            <person name="Hu X."/>
            <person name="Liang C."/>
            <person name="Xu J."/>
            <person name="Wu Z."/>
            <person name="Yu X."/>
        </authorList>
    </citation>
    <scope>NUCLEOTIDE SEQUENCE</scope>
    <source>
        <strain>Henan</strain>
    </source>
</reference>
<organism evidence="2 3">
    <name type="scientific">Clonorchis sinensis</name>
    <name type="common">Chinese liver fluke</name>
    <dbReference type="NCBI Taxonomy" id="79923"/>
    <lineage>
        <taxon>Eukaryota</taxon>
        <taxon>Metazoa</taxon>
        <taxon>Spiralia</taxon>
        <taxon>Lophotrochozoa</taxon>
        <taxon>Platyhelminthes</taxon>
        <taxon>Trematoda</taxon>
        <taxon>Digenea</taxon>
        <taxon>Opisthorchiida</taxon>
        <taxon>Opisthorchiata</taxon>
        <taxon>Opisthorchiidae</taxon>
        <taxon>Clonorchis</taxon>
    </lineage>
</organism>
<name>G7YEJ3_CLOSI</name>
<gene>
    <name evidence="2" type="ORF">CLF_106009</name>
</gene>
<sequence>MKFIHAIFIDIVINNPHDIIRRLYEHRKRYHRFRASSQQNIVHTGRDSELYYQGAGRYHQEVRPLLTDSRCVRDARDQQNYRSGQQNEPQFHPLEDTAINTNARARATVLDSKMEIRSVHQDCRDDSHCDKSQHNKLILVYFEGRTTKIGLYFHPAEEYLKGFFKERTSQLRVSPRFRLTYRLALVDKSEYFAGTADSRNRSSAASVPPYTGLILTVAHDLVNVSPLTAWGRKRQQTKTHIGTAWTMVDSIASISIPDFVTLSVATVFVLISVASNGWGCGSLFIGCQFGEFKVAAIVTGIFLIIAVICLALVLLFNILILCNVLRATTQRCSFARHLLLLATGLFLLIACFTSTAAIGRAWSYFLMVFTFQLTGVPVGKPDRICIAQVDEGVIWGTEAPSTQCSRGVSNGSCKNRVLVVQWLQLPQFRSPMIWRAIPVWSHRQSESRDCLRKARQQCGAKFPLNCRLVFVEFRAIRVQVAHTIDGK</sequence>
<proteinExistence type="predicted"/>
<dbReference type="AlphaFoldDB" id="G7YEJ3"/>
<feature type="transmembrane region" description="Helical" evidence="1">
    <location>
        <begin position="294"/>
        <end position="322"/>
    </location>
</feature>
<protein>
    <submittedName>
        <fullName evidence="2">Uncharacterized protein</fullName>
    </submittedName>
</protein>
<accession>G7YEJ3</accession>
<feature type="transmembrane region" description="Helical" evidence="1">
    <location>
        <begin position="210"/>
        <end position="230"/>
    </location>
</feature>
<dbReference type="EMBL" id="DF143145">
    <property type="protein sequence ID" value="GAA51376.1"/>
    <property type="molecule type" value="Genomic_DNA"/>
</dbReference>